<evidence type="ECO:0000313" key="2">
    <source>
        <dbReference type="Proteomes" id="UP000308230"/>
    </source>
</evidence>
<evidence type="ECO:0000313" key="1">
    <source>
        <dbReference type="EMBL" id="TLS38772.1"/>
    </source>
</evidence>
<gene>
    <name evidence="1" type="ORF">FCL54_00175</name>
</gene>
<organism evidence="1 2">
    <name type="scientific">Exobacillus caeni</name>
    <dbReference type="NCBI Taxonomy" id="2574798"/>
    <lineage>
        <taxon>Bacteria</taxon>
        <taxon>Bacillati</taxon>
        <taxon>Bacillota</taxon>
        <taxon>Bacilli</taxon>
        <taxon>Bacillales</taxon>
        <taxon>Guptibacillaceae</taxon>
        <taxon>Exobacillus</taxon>
    </lineage>
</organism>
<comment type="caution">
    <text evidence="1">The sequence shown here is derived from an EMBL/GenBank/DDBJ whole genome shotgun (WGS) entry which is preliminary data.</text>
</comment>
<dbReference type="RefSeq" id="WP_138121955.1">
    <property type="nucleotide sequence ID" value="NZ_SWLG01000001.1"/>
</dbReference>
<keyword evidence="2" id="KW-1185">Reference proteome</keyword>
<accession>A0A5R9F4W7</accession>
<name>A0A5R9F4W7_9BACL</name>
<dbReference type="AlphaFoldDB" id="A0A5R9F4W7"/>
<proteinExistence type="predicted"/>
<sequence>MLEIREIGTKQNGLNLNCYELVKLMEEHPLDPMFEDCGNFIMPYKPLQWTAETKRYIGCKTFFGDFATINCRFYILTDEKTVIDKLVSAIRLNQEREDYRRLKKLMYR</sequence>
<dbReference type="Proteomes" id="UP000308230">
    <property type="component" value="Unassembled WGS sequence"/>
</dbReference>
<dbReference type="OrthoDB" id="2886357at2"/>
<reference evidence="1 2" key="1">
    <citation type="submission" date="2019-04" db="EMBL/GenBank/DDBJ databases">
        <title>Bacillus caeni sp. nov., a bacterium isolated from mangrove sediment.</title>
        <authorList>
            <person name="Huang H."/>
            <person name="Mo K."/>
            <person name="Hu Y."/>
        </authorList>
    </citation>
    <scope>NUCLEOTIDE SEQUENCE [LARGE SCALE GENOMIC DNA]</scope>
    <source>
        <strain evidence="1 2">HB172195</strain>
    </source>
</reference>
<dbReference type="EMBL" id="SWLG01000001">
    <property type="protein sequence ID" value="TLS38772.1"/>
    <property type="molecule type" value="Genomic_DNA"/>
</dbReference>
<protein>
    <submittedName>
        <fullName evidence="1">Uncharacterized protein</fullName>
    </submittedName>
</protein>